<accession>A0ABX3KZL7</accession>
<evidence type="ECO:0000313" key="1">
    <source>
        <dbReference type="EMBL" id="OOF71298.1"/>
    </source>
</evidence>
<evidence type="ECO:0000313" key="2">
    <source>
        <dbReference type="Proteomes" id="UP000188820"/>
    </source>
</evidence>
<sequence>MSSNAKLKIGQEANFHSKFSTVEAENKVRIAGPAGTFIIDRDGITLKGKTTVKGQLITTGGSPEKIQSISFLANDEEEVCKVCKAMQNTKKEVA</sequence>
<name>A0ABX3KZL7_9PAST</name>
<dbReference type="EMBL" id="MLAA01000003">
    <property type="protein sequence ID" value="OOF71298.1"/>
    <property type="molecule type" value="Genomic_DNA"/>
</dbReference>
<comment type="caution">
    <text evidence="1">The sequence shown here is derived from an EMBL/GenBank/DDBJ whole genome shotgun (WGS) entry which is preliminary data.</text>
</comment>
<proteinExistence type="predicted"/>
<protein>
    <submittedName>
        <fullName evidence="1">Uncharacterized protein</fullName>
    </submittedName>
</protein>
<reference evidence="1 2" key="1">
    <citation type="submission" date="2016-10" db="EMBL/GenBank/DDBJ databases">
        <title>Rodentibacter gen. nov. and new species.</title>
        <authorList>
            <person name="Christensen H."/>
        </authorList>
    </citation>
    <scope>NUCLEOTIDE SEQUENCE [LARGE SCALE GENOMIC DNA]</scope>
    <source>
        <strain evidence="1 2">1998236014</strain>
    </source>
</reference>
<organism evidence="1 2">
    <name type="scientific">Rodentibacter caecimuris</name>
    <dbReference type="NCBI Taxonomy" id="1796644"/>
    <lineage>
        <taxon>Bacteria</taxon>
        <taxon>Pseudomonadati</taxon>
        <taxon>Pseudomonadota</taxon>
        <taxon>Gammaproteobacteria</taxon>
        <taxon>Pasteurellales</taxon>
        <taxon>Pasteurellaceae</taxon>
        <taxon>Rodentibacter</taxon>
    </lineage>
</organism>
<keyword evidence="2" id="KW-1185">Reference proteome</keyword>
<gene>
    <name evidence="1" type="ORF">BKG89_00970</name>
</gene>
<dbReference type="Proteomes" id="UP000188820">
    <property type="component" value="Unassembled WGS sequence"/>
</dbReference>